<dbReference type="Gene3D" id="3.40.1110.10">
    <property type="entry name" value="Calcium-transporting ATPase, cytoplasmic domain N"/>
    <property type="match status" value="1"/>
</dbReference>
<accession>A0A074KWJ8</accession>
<comment type="subcellular location">
    <subcellularLocation>
        <location evidence="1">Endomembrane system</location>
        <topology evidence="1">Multi-pass membrane protein</topology>
    </subcellularLocation>
</comment>
<reference evidence="13 14" key="1">
    <citation type="submission" date="2014-04" db="EMBL/GenBank/DDBJ databases">
        <title>Characterization and application of a salt tolerant electro-active bacterium.</title>
        <authorList>
            <person name="Yang L."/>
            <person name="Wei S."/>
            <person name="Tay Q.X.M."/>
        </authorList>
    </citation>
    <scope>NUCLEOTIDE SEQUENCE [LARGE SCALE GENOMIC DNA]</scope>
    <source>
        <strain evidence="13 14">LY1</strain>
    </source>
</reference>
<dbReference type="PROSITE" id="PS00154">
    <property type="entry name" value="ATPASE_E1_E2"/>
    <property type="match status" value="1"/>
</dbReference>
<dbReference type="Gene3D" id="2.70.150.10">
    <property type="entry name" value="Calcium-transporting ATPase, cytoplasmic transduction domain A"/>
    <property type="match status" value="1"/>
</dbReference>
<dbReference type="OrthoDB" id="1521937at2"/>
<evidence type="ECO:0000256" key="9">
    <source>
        <dbReference type="ARBA" id="ARBA00022989"/>
    </source>
</evidence>
<dbReference type="InterPro" id="IPR001757">
    <property type="entry name" value="P_typ_ATPase"/>
</dbReference>
<keyword evidence="6" id="KW-0067">ATP-binding</keyword>
<evidence type="ECO:0000313" key="14">
    <source>
        <dbReference type="Proteomes" id="UP000027821"/>
    </source>
</evidence>
<feature type="transmembrane region" description="Helical" evidence="11">
    <location>
        <begin position="86"/>
        <end position="102"/>
    </location>
</feature>
<evidence type="ECO:0000256" key="5">
    <source>
        <dbReference type="ARBA" id="ARBA00022741"/>
    </source>
</evidence>
<dbReference type="SFLD" id="SFLDF00027">
    <property type="entry name" value="p-type_atpase"/>
    <property type="match status" value="1"/>
</dbReference>
<dbReference type="InterPro" id="IPR023214">
    <property type="entry name" value="HAD_sf"/>
</dbReference>
<dbReference type="SUPFAM" id="SSF56784">
    <property type="entry name" value="HAD-like"/>
    <property type="match status" value="1"/>
</dbReference>
<evidence type="ECO:0000259" key="12">
    <source>
        <dbReference type="SMART" id="SM00831"/>
    </source>
</evidence>
<feature type="transmembrane region" description="Helical" evidence="11">
    <location>
        <begin position="732"/>
        <end position="751"/>
    </location>
</feature>
<dbReference type="GO" id="GO:0030007">
    <property type="term" value="P:intracellular potassium ion homeostasis"/>
    <property type="evidence" value="ECO:0007669"/>
    <property type="project" value="TreeGrafter"/>
</dbReference>
<dbReference type="RefSeq" id="WP_035079036.1">
    <property type="nucleotide sequence ID" value="NZ_JMIH01000034.1"/>
</dbReference>
<evidence type="ECO:0000256" key="1">
    <source>
        <dbReference type="ARBA" id="ARBA00004127"/>
    </source>
</evidence>
<evidence type="ECO:0000256" key="4">
    <source>
        <dbReference type="ARBA" id="ARBA00022692"/>
    </source>
</evidence>
<dbReference type="SMART" id="SM00831">
    <property type="entry name" value="Cation_ATPase_N"/>
    <property type="match status" value="1"/>
</dbReference>
<proteinExistence type="inferred from homology"/>
<feature type="transmembrane region" description="Helical" evidence="11">
    <location>
        <begin position="250"/>
        <end position="269"/>
    </location>
</feature>
<keyword evidence="10 11" id="KW-0472">Membrane</keyword>
<dbReference type="InterPro" id="IPR036412">
    <property type="entry name" value="HAD-like_sf"/>
</dbReference>
<keyword evidence="14" id="KW-1185">Reference proteome</keyword>
<dbReference type="EMBL" id="JMIH01000034">
    <property type="protein sequence ID" value="KEO71978.1"/>
    <property type="molecule type" value="Genomic_DNA"/>
</dbReference>
<evidence type="ECO:0000256" key="6">
    <source>
        <dbReference type="ARBA" id="ARBA00022840"/>
    </source>
</evidence>
<evidence type="ECO:0000313" key="13">
    <source>
        <dbReference type="EMBL" id="KEO71978.1"/>
    </source>
</evidence>
<feature type="transmembrane region" description="Helical" evidence="11">
    <location>
        <begin position="872"/>
        <end position="891"/>
    </location>
</feature>
<dbReference type="GO" id="GO:0005391">
    <property type="term" value="F:P-type sodium:potassium-exchanging transporter activity"/>
    <property type="evidence" value="ECO:0007669"/>
    <property type="project" value="TreeGrafter"/>
</dbReference>
<dbReference type="SUPFAM" id="SSF81665">
    <property type="entry name" value="Calcium ATPase, transmembrane domain M"/>
    <property type="match status" value="1"/>
</dbReference>
<dbReference type="SFLD" id="SFLDG00002">
    <property type="entry name" value="C1.7:_P-type_atpase_like"/>
    <property type="match status" value="1"/>
</dbReference>
<dbReference type="Pfam" id="PF00122">
    <property type="entry name" value="E1-E2_ATPase"/>
    <property type="match status" value="1"/>
</dbReference>
<dbReference type="FunFam" id="3.40.50.1000:FF:000028">
    <property type="entry name" value="Calcium-transporting P-type ATPase, putative"/>
    <property type="match status" value="1"/>
</dbReference>
<dbReference type="GO" id="GO:0005886">
    <property type="term" value="C:plasma membrane"/>
    <property type="evidence" value="ECO:0007669"/>
    <property type="project" value="TreeGrafter"/>
</dbReference>
<dbReference type="Pfam" id="PF00689">
    <property type="entry name" value="Cation_ATPase_C"/>
    <property type="match status" value="1"/>
</dbReference>
<feature type="transmembrane region" description="Helical" evidence="11">
    <location>
        <begin position="803"/>
        <end position="821"/>
    </location>
</feature>
<protein>
    <submittedName>
        <fullName evidence="13">Carbonate dehydratase</fullName>
    </submittedName>
</protein>
<dbReference type="NCBIfam" id="TIGR01494">
    <property type="entry name" value="ATPase_P-type"/>
    <property type="match status" value="2"/>
</dbReference>
<dbReference type="eggNOG" id="COG0474">
    <property type="taxonomic scope" value="Bacteria"/>
</dbReference>
<feature type="transmembrane region" description="Helical" evidence="11">
    <location>
        <begin position="699"/>
        <end position="726"/>
    </location>
</feature>
<keyword evidence="7" id="KW-0460">Magnesium</keyword>
<dbReference type="SUPFAM" id="SSF81653">
    <property type="entry name" value="Calcium ATPase, transduction domain A"/>
    <property type="match status" value="1"/>
</dbReference>
<feature type="domain" description="Cation-transporting P-type ATPase N-terminal" evidence="12">
    <location>
        <begin position="8"/>
        <end position="82"/>
    </location>
</feature>
<dbReference type="GO" id="GO:0016887">
    <property type="term" value="F:ATP hydrolysis activity"/>
    <property type="evidence" value="ECO:0007669"/>
    <property type="project" value="InterPro"/>
</dbReference>
<evidence type="ECO:0000256" key="7">
    <source>
        <dbReference type="ARBA" id="ARBA00022842"/>
    </source>
</evidence>
<dbReference type="InterPro" id="IPR023299">
    <property type="entry name" value="ATPase_P-typ_cyto_dom_N"/>
</dbReference>
<evidence type="ECO:0000256" key="2">
    <source>
        <dbReference type="ARBA" id="ARBA00005675"/>
    </source>
</evidence>
<dbReference type="FunFam" id="2.70.150.10:FF:000160">
    <property type="entry name" value="Sarcoplasmic/endoplasmic reticulum calcium ATPase 1"/>
    <property type="match status" value="1"/>
</dbReference>
<keyword evidence="4 11" id="KW-0812">Transmembrane</keyword>
<dbReference type="GO" id="GO:0036376">
    <property type="term" value="P:sodium ion export across plasma membrane"/>
    <property type="evidence" value="ECO:0007669"/>
    <property type="project" value="TreeGrafter"/>
</dbReference>
<dbReference type="PRINTS" id="PR00120">
    <property type="entry name" value="HATPASE"/>
</dbReference>
<dbReference type="InterPro" id="IPR044492">
    <property type="entry name" value="P_typ_ATPase_HD_dom"/>
</dbReference>
<dbReference type="InterPro" id="IPR006068">
    <property type="entry name" value="ATPase_P-typ_cation-transptr_C"/>
</dbReference>
<dbReference type="FunFam" id="3.40.50.1000:FF:000001">
    <property type="entry name" value="Phospholipid-transporting ATPase IC"/>
    <property type="match status" value="1"/>
</dbReference>
<dbReference type="Gene3D" id="1.20.1110.10">
    <property type="entry name" value="Calcium-transporting ATPase, transmembrane domain"/>
    <property type="match status" value="1"/>
</dbReference>
<dbReference type="STRING" id="1048983.EL17_20915"/>
<gene>
    <name evidence="13" type="ORF">EL17_20915</name>
</gene>
<dbReference type="SFLD" id="SFLDS00003">
    <property type="entry name" value="Haloacid_Dehalogenase"/>
    <property type="match status" value="1"/>
</dbReference>
<feature type="transmembrane region" description="Helical" evidence="11">
    <location>
        <begin position="58"/>
        <end position="80"/>
    </location>
</feature>
<dbReference type="SUPFAM" id="SSF81660">
    <property type="entry name" value="Metal cation-transporting ATPase, ATP-binding domain N"/>
    <property type="match status" value="1"/>
</dbReference>
<dbReference type="Proteomes" id="UP000027821">
    <property type="component" value="Unassembled WGS sequence"/>
</dbReference>
<dbReference type="InterPro" id="IPR059000">
    <property type="entry name" value="ATPase_P-type_domA"/>
</dbReference>
<dbReference type="Gene3D" id="3.40.50.1000">
    <property type="entry name" value="HAD superfamily/HAD-like"/>
    <property type="match status" value="1"/>
</dbReference>
<dbReference type="InterPro" id="IPR050510">
    <property type="entry name" value="Cation_transp_ATPase_P-type"/>
</dbReference>
<dbReference type="GO" id="GO:0006883">
    <property type="term" value="P:intracellular sodium ion homeostasis"/>
    <property type="evidence" value="ECO:0007669"/>
    <property type="project" value="TreeGrafter"/>
</dbReference>
<dbReference type="InterPro" id="IPR008250">
    <property type="entry name" value="ATPase_P-typ_transduc_dom_A_sf"/>
</dbReference>
<name>A0A074KWJ8_9BACT</name>
<dbReference type="Pfam" id="PF13246">
    <property type="entry name" value="Cation_ATPase"/>
    <property type="match status" value="1"/>
</dbReference>
<comment type="similarity">
    <text evidence="2">Belongs to the cation transport ATPase (P-type) (TC 3.A.3) family. Type IIA subfamily.</text>
</comment>
<dbReference type="GO" id="GO:1990573">
    <property type="term" value="P:potassium ion import across plasma membrane"/>
    <property type="evidence" value="ECO:0007669"/>
    <property type="project" value="TreeGrafter"/>
</dbReference>
<organism evidence="13 14">
    <name type="scientific">Anditalea andensis</name>
    <dbReference type="NCBI Taxonomy" id="1048983"/>
    <lineage>
        <taxon>Bacteria</taxon>
        <taxon>Pseudomonadati</taxon>
        <taxon>Bacteroidota</taxon>
        <taxon>Cytophagia</taxon>
        <taxon>Cytophagales</taxon>
        <taxon>Cytophagaceae</taxon>
        <taxon>Anditalea</taxon>
    </lineage>
</organism>
<dbReference type="Pfam" id="PF00690">
    <property type="entry name" value="Cation_ATPase_N"/>
    <property type="match status" value="1"/>
</dbReference>
<dbReference type="GO" id="GO:0005524">
    <property type="term" value="F:ATP binding"/>
    <property type="evidence" value="ECO:0007669"/>
    <property type="project" value="UniProtKB-KW"/>
</dbReference>
<dbReference type="InterPro" id="IPR023298">
    <property type="entry name" value="ATPase_P-typ_TM_dom_sf"/>
</dbReference>
<evidence type="ECO:0000256" key="10">
    <source>
        <dbReference type="ARBA" id="ARBA00023136"/>
    </source>
</evidence>
<dbReference type="GO" id="GO:1902600">
    <property type="term" value="P:proton transmembrane transport"/>
    <property type="evidence" value="ECO:0007669"/>
    <property type="project" value="TreeGrafter"/>
</dbReference>
<feature type="transmembrane region" description="Helical" evidence="11">
    <location>
        <begin position="275"/>
        <end position="301"/>
    </location>
</feature>
<dbReference type="AlphaFoldDB" id="A0A074KWJ8"/>
<keyword evidence="5" id="KW-0547">Nucleotide-binding</keyword>
<sequence length="908" mass="99844">MKEILTKDWHHLEVNEIEKIFETDSSEGIGKEEADKRIGQFGENKITKQQQQSSFMRFLLQFHQPLIYILLGATIVTLFLGEYIDAGVIFAVVLLNAIIGFVQESKALSAIDSLSKSMTTQAVVVRNGDRIKIEASALVPGDLVLLESGDRVPADLRLTRIKDLRIDESALTGESVAVDKKQDLLEKETVLGDRTNMAYASTVVTYGRGSGIVIATGDKSEIGKISGHISSAQDIKTPLTVKIEKFSHQLLFVILGLTVLTFAIGLLRGQEFTEIFMSSVAFAVSVIPEGLPAAVTIMLALGVSKMAKRRAIIRKLVAVETLGSTTVICSDKTGTLTENQMTVQRIYAGDQLYKVTGIGYAPEGEIQTEGNKIKLADHQVLNECLQCGLLCNDSKIKKEEEKWKLEGDPTEAAIYVASIKGGLDADNIHKDYPRLEDIPFESEYQYMATLHKVADHTIAYIKGSMEALLERSDKRLMGSDKEEEINPAKIEEAAKKMSSDGLRVLGFGSIIFDSGKEQISHDDLKHGVTFLGLQGMIDPPRDEAKTSVHLCQKAGIQVKMITGDHALTASAIAGMIGLEGEKEENGKLKAYTGRELSDISDEEYPDIAERIAVFARVAPEQKLKLVKALQSKNNVVAMTGDGVNDGPALKQANIGVAMGITGTEVAKDASDMVLTDDNFASIESAVEEGRGVFDNLTKFIVCILPTNLGQGLSIMASIILGMVLPILPVQALWVNMTTAVLLGLPLAFEPNEPDIMDRKPRNPDQPIMTKSLVLRTLLVGFLILLFATGLFHYELYLGADKDYARTVTTTTIVVIQAFYLLNCRSLLKTNMEIGFFSNPWIFGGIGLMMVFQVLFIYVPIMNVFFHTLPLNLMTWLRILAAGALVYIIISIEKYFRRKYKNKNGERNK</sequence>
<dbReference type="InterPro" id="IPR004014">
    <property type="entry name" value="ATPase_P-typ_cation-transptr_N"/>
</dbReference>
<keyword evidence="8" id="KW-1278">Translocase</keyword>
<evidence type="ECO:0000256" key="3">
    <source>
        <dbReference type="ARBA" id="ARBA00022553"/>
    </source>
</evidence>
<dbReference type="CDD" id="cd02080">
    <property type="entry name" value="P-type_ATPase_cation"/>
    <property type="match status" value="1"/>
</dbReference>
<dbReference type="InterPro" id="IPR018303">
    <property type="entry name" value="ATPase_P-typ_P_site"/>
</dbReference>
<feature type="transmembrane region" description="Helical" evidence="11">
    <location>
        <begin position="772"/>
        <end position="791"/>
    </location>
</feature>
<comment type="caution">
    <text evidence="13">The sequence shown here is derived from an EMBL/GenBank/DDBJ whole genome shotgun (WGS) entry which is preliminary data.</text>
</comment>
<dbReference type="PANTHER" id="PTHR43294:SF20">
    <property type="entry name" value="P-TYPE ATPASE"/>
    <property type="match status" value="1"/>
</dbReference>
<dbReference type="PANTHER" id="PTHR43294">
    <property type="entry name" value="SODIUM/POTASSIUM-TRANSPORTING ATPASE SUBUNIT ALPHA"/>
    <property type="match status" value="1"/>
</dbReference>
<evidence type="ECO:0000256" key="8">
    <source>
        <dbReference type="ARBA" id="ARBA00022967"/>
    </source>
</evidence>
<dbReference type="GO" id="GO:0012505">
    <property type="term" value="C:endomembrane system"/>
    <property type="evidence" value="ECO:0007669"/>
    <property type="project" value="UniProtKB-SubCell"/>
</dbReference>
<keyword evidence="3" id="KW-0597">Phosphoprotein</keyword>
<keyword evidence="9 11" id="KW-1133">Transmembrane helix</keyword>
<evidence type="ECO:0000256" key="11">
    <source>
        <dbReference type="SAM" id="Phobius"/>
    </source>
</evidence>
<dbReference type="PRINTS" id="PR00119">
    <property type="entry name" value="CATATPASE"/>
</dbReference>
<feature type="transmembrane region" description="Helical" evidence="11">
    <location>
        <begin position="833"/>
        <end position="860"/>
    </location>
</feature>